<evidence type="ECO:0000256" key="7">
    <source>
        <dbReference type="ARBA" id="ARBA00022703"/>
    </source>
</evidence>
<keyword evidence="8" id="KW-0677">Repeat</keyword>
<evidence type="ECO:0000256" key="16">
    <source>
        <dbReference type="RuleBase" id="RU003971"/>
    </source>
</evidence>
<dbReference type="FunFam" id="3.40.50.1460:FF:000008">
    <property type="entry name" value="caspase-8 isoform X1"/>
    <property type="match status" value="1"/>
</dbReference>
<comment type="subcellular location">
    <subcellularLocation>
        <location evidence="2">Cytoplasm</location>
    </subcellularLocation>
    <subcellularLocation>
        <location evidence="1">Nucleus</location>
    </subcellularLocation>
</comment>
<evidence type="ECO:0000256" key="9">
    <source>
        <dbReference type="ARBA" id="ARBA00022801"/>
    </source>
</evidence>
<evidence type="ECO:0000256" key="12">
    <source>
        <dbReference type="ARBA" id="ARBA00023242"/>
    </source>
</evidence>
<dbReference type="CDD" id="cd00032">
    <property type="entry name" value="CASc"/>
    <property type="match status" value="1"/>
</dbReference>
<keyword evidence="17" id="KW-0732">Signal</keyword>
<dbReference type="GO" id="GO:0043065">
    <property type="term" value="P:positive regulation of apoptotic process"/>
    <property type="evidence" value="ECO:0007669"/>
    <property type="project" value="UniProtKB-ARBA"/>
</dbReference>
<keyword evidence="22" id="KW-1185">Reference proteome</keyword>
<dbReference type="Pfam" id="PF01335">
    <property type="entry name" value="DED"/>
    <property type="match status" value="2"/>
</dbReference>
<dbReference type="InterPro" id="IPR001875">
    <property type="entry name" value="DED_dom"/>
</dbReference>
<feature type="chain" id="PRO_5043507292" description="Caspase-8" evidence="17">
    <location>
        <begin position="27"/>
        <end position="649"/>
    </location>
</feature>
<keyword evidence="10" id="KW-0788">Thiol protease</keyword>
<dbReference type="GO" id="GO:0051604">
    <property type="term" value="P:protein maturation"/>
    <property type="evidence" value="ECO:0007669"/>
    <property type="project" value="UniProtKB-ARBA"/>
</dbReference>
<evidence type="ECO:0000256" key="13">
    <source>
        <dbReference type="ARBA" id="ARBA00051626"/>
    </source>
</evidence>
<dbReference type="GO" id="GO:0005737">
    <property type="term" value="C:cytoplasm"/>
    <property type="evidence" value="ECO:0007669"/>
    <property type="project" value="UniProtKB-SubCell"/>
</dbReference>
<keyword evidence="4" id="KW-0963">Cytoplasm</keyword>
<dbReference type="PANTHER" id="PTHR48169">
    <property type="entry name" value="DED DOMAIN-CONTAINING PROTEIN"/>
    <property type="match status" value="1"/>
</dbReference>
<dbReference type="PROSITE" id="PS01121">
    <property type="entry name" value="CASPASE_HIS"/>
    <property type="match status" value="1"/>
</dbReference>
<dbReference type="PROSITE" id="PS01122">
    <property type="entry name" value="CASPASE_CYS"/>
    <property type="match status" value="1"/>
</dbReference>
<evidence type="ECO:0000256" key="17">
    <source>
        <dbReference type="SAM" id="SignalP"/>
    </source>
</evidence>
<dbReference type="InterPro" id="IPR001309">
    <property type="entry name" value="Pept_C14_p20"/>
</dbReference>
<dbReference type="CDD" id="cd08334">
    <property type="entry name" value="DED_Caspase_8_10_r2"/>
    <property type="match status" value="1"/>
</dbReference>
<gene>
    <name evidence="21" type="ORF">JOB18_029800</name>
</gene>
<keyword evidence="12" id="KW-0539">Nucleus</keyword>
<evidence type="ECO:0000256" key="3">
    <source>
        <dbReference type="ARBA" id="ARBA00010134"/>
    </source>
</evidence>
<dbReference type="GO" id="GO:0006915">
    <property type="term" value="P:apoptotic process"/>
    <property type="evidence" value="ECO:0007669"/>
    <property type="project" value="UniProtKB-KW"/>
</dbReference>
<dbReference type="GO" id="GO:0005634">
    <property type="term" value="C:nucleus"/>
    <property type="evidence" value="ECO:0007669"/>
    <property type="project" value="UniProtKB-SubCell"/>
</dbReference>
<evidence type="ECO:0000256" key="5">
    <source>
        <dbReference type="ARBA" id="ARBA00022553"/>
    </source>
</evidence>
<dbReference type="Proteomes" id="UP000693946">
    <property type="component" value="Unassembled WGS sequence"/>
</dbReference>
<dbReference type="EMBL" id="JAGKHQ010000575">
    <property type="protein sequence ID" value="KAG7467607.1"/>
    <property type="molecule type" value="Genomic_DNA"/>
</dbReference>
<dbReference type="SMART" id="SM00115">
    <property type="entry name" value="CASc"/>
    <property type="match status" value="1"/>
</dbReference>
<evidence type="ECO:0000256" key="15">
    <source>
        <dbReference type="ARBA" id="ARBA00068172"/>
    </source>
</evidence>
<keyword evidence="7" id="KW-0053">Apoptosis</keyword>
<evidence type="ECO:0000256" key="4">
    <source>
        <dbReference type="ARBA" id="ARBA00022490"/>
    </source>
</evidence>
<organism evidence="21 22">
    <name type="scientific">Solea senegalensis</name>
    <name type="common">Senegalese sole</name>
    <dbReference type="NCBI Taxonomy" id="28829"/>
    <lineage>
        <taxon>Eukaryota</taxon>
        <taxon>Metazoa</taxon>
        <taxon>Chordata</taxon>
        <taxon>Craniata</taxon>
        <taxon>Vertebrata</taxon>
        <taxon>Euteleostomi</taxon>
        <taxon>Actinopterygii</taxon>
        <taxon>Neopterygii</taxon>
        <taxon>Teleostei</taxon>
        <taxon>Neoteleostei</taxon>
        <taxon>Acanthomorphata</taxon>
        <taxon>Carangaria</taxon>
        <taxon>Pleuronectiformes</taxon>
        <taxon>Pleuronectoidei</taxon>
        <taxon>Soleidae</taxon>
        <taxon>Solea</taxon>
    </lineage>
</organism>
<evidence type="ECO:0000256" key="11">
    <source>
        <dbReference type="ARBA" id="ARBA00023145"/>
    </source>
</evidence>
<dbReference type="PROSITE" id="PS50208">
    <property type="entry name" value="CASPASE_P20"/>
    <property type="match status" value="1"/>
</dbReference>
<feature type="domain" description="DED" evidence="18">
    <location>
        <begin position="139"/>
        <end position="216"/>
    </location>
</feature>
<dbReference type="GO" id="GO:0004197">
    <property type="term" value="F:cysteine-type endopeptidase activity"/>
    <property type="evidence" value="ECO:0007669"/>
    <property type="project" value="InterPro"/>
</dbReference>
<reference evidence="21 22" key="1">
    <citation type="journal article" date="2021" name="Sci. Rep.">
        <title>Chromosome anchoring in Senegalese sole (Solea senegalensis) reveals sex-associated markers and genome rearrangements in flatfish.</title>
        <authorList>
            <person name="Guerrero-Cozar I."/>
            <person name="Gomez-Garrido J."/>
            <person name="Berbel C."/>
            <person name="Martinez-Blanch J.F."/>
            <person name="Alioto T."/>
            <person name="Claros M.G."/>
            <person name="Gagnaire P.A."/>
            <person name="Manchado M."/>
        </authorList>
    </citation>
    <scope>NUCLEOTIDE SEQUENCE [LARGE SCALE GENOMIC DNA]</scope>
    <source>
        <strain evidence="21">Sse05_10M</strain>
    </source>
</reference>
<feature type="domain" description="DED" evidence="18">
    <location>
        <begin position="229"/>
        <end position="296"/>
    </location>
</feature>
<name>A0AAV6PIH4_SOLSE</name>
<evidence type="ECO:0000256" key="14">
    <source>
        <dbReference type="ARBA" id="ARBA00066479"/>
    </source>
</evidence>
<evidence type="ECO:0000259" key="18">
    <source>
        <dbReference type="PROSITE" id="PS50168"/>
    </source>
</evidence>
<comment type="similarity">
    <text evidence="3 16">Belongs to the peptidase C14A family.</text>
</comment>
<dbReference type="FunFam" id="1.10.533.10:FF:000016">
    <property type="entry name" value="CASP8 and FADD-like apoptosis regulator"/>
    <property type="match status" value="1"/>
</dbReference>
<sequence length="649" mass="72759">MVPVLLNIPLATVFVLGSMCAVPLQGQKPGQVDPLAAHRANPQCWDSSSALLLKMRSPRIADTVPAFWELMVFLRASDNSKHTALYWDLARVFWDIYVDCVLSRSHGLGRRQVTAVHSLITDIPVFRPSGVSLTAKEMDFQRLLLEVGKAMCKDEVKALKFLCTDFLGRNPNSIESANDLFSRLVEQDCLSPEQPQLLIELLLIIQRPRLVRDLNLNYRESTTSGLISPYRKLLYNLYEEMTDDDLKHVKFLLNPTLPRRKLEDHITMLEIFLEMEHMDLINDTNLIELENIFKSVCPVLKEKIYQFKAQHTFQSQAQSPINSFNFSVDALPVREQRVTPPHTLSGSNAETSKSVQMCSDASAWLLSQENKTSPEKQTSQKTNTNSEVLAVYPMTAAQRGICLIINNYNFSQCYGKNREGTLTDEKCLQEVFGWLGFAIEIWNDCTSEEMLSVLRELSSRDHSQMDCMVCCILSHGQEGTVQGVEGKGVKLKDLTQSLNAVKCPSLAGKPKLFFIQACQGADKQKAVQVEADGPACSRLDAVKGKNSIPCDADFLQAMATIPFFVSYRDKKNGSWFIQSLCQHLVQMVPKGVDLMSILTQVNADVSQKTDDTGAKKQMPQPAFSLRKRVVFPIPEVPPPSLPSFSQSDP</sequence>
<keyword evidence="9" id="KW-0378">Hydrolase</keyword>
<feature type="domain" description="Caspase family p10" evidence="19">
    <location>
        <begin position="544"/>
        <end position="631"/>
    </location>
</feature>
<evidence type="ECO:0000259" key="20">
    <source>
        <dbReference type="PROSITE" id="PS50208"/>
    </source>
</evidence>
<dbReference type="AlphaFoldDB" id="A0AAV6PIH4"/>
<keyword evidence="5" id="KW-0597">Phosphoprotein</keyword>
<dbReference type="InterPro" id="IPR015917">
    <property type="entry name" value="Pept_C14A"/>
</dbReference>
<accession>A0AAV6PIH4</accession>
<dbReference type="Pfam" id="PF00656">
    <property type="entry name" value="Peptidase_C14"/>
    <property type="match status" value="1"/>
</dbReference>
<evidence type="ECO:0000256" key="6">
    <source>
        <dbReference type="ARBA" id="ARBA00022670"/>
    </source>
</evidence>
<feature type="signal peptide" evidence="17">
    <location>
        <begin position="1"/>
        <end position="26"/>
    </location>
</feature>
<evidence type="ECO:0000313" key="21">
    <source>
        <dbReference type="EMBL" id="KAG7467607.1"/>
    </source>
</evidence>
<proteinExistence type="inferred from homology"/>
<keyword evidence="6" id="KW-0645">Protease</keyword>
<evidence type="ECO:0000313" key="22">
    <source>
        <dbReference type="Proteomes" id="UP000693946"/>
    </source>
</evidence>
<protein>
    <recommendedName>
        <fullName evidence="15">Caspase-8</fullName>
        <ecNumber evidence="14">3.4.22.61</ecNumber>
    </recommendedName>
</protein>
<dbReference type="GO" id="GO:0005886">
    <property type="term" value="C:plasma membrane"/>
    <property type="evidence" value="ECO:0007669"/>
    <property type="project" value="UniProtKB-ARBA"/>
</dbReference>
<comment type="catalytic activity">
    <reaction evidence="13">
        <text>Strict requirement for Asp at position P1 and has a preferred cleavage sequence of (Leu/Asp/Val)-Glu-Thr-Asp-|-(Gly/Ser/Ala).</text>
        <dbReference type="EC" id="3.4.22.61"/>
    </reaction>
</comment>
<comment type="caution">
    <text evidence="21">The sequence shown here is derived from an EMBL/GenBank/DDBJ whole genome shotgun (WGS) entry which is preliminary data.</text>
</comment>
<dbReference type="PANTHER" id="PTHR48169:SF7">
    <property type="entry name" value="CASPASE 10"/>
    <property type="match status" value="1"/>
</dbReference>
<dbReference type="PROSITE" id="PS50168">
    <property type="entry name" value="DED"/>
    <property type="match status" value="2"/>
</dbReference>
<dbReference type="GO" id="GO:0032991">
    <property type="term" value="C:protein-containing complex"/>
    <property type="evidence" value="ECO:0007669"/>
    <property type="project" value="UniProtKB-ARBA"/>
</dbReference>
<evidence type="ECO:0000256" key="1">
    <source>
        <dbReference type="ARBA" id="ARBA00004123"/>
    </source>
</evidence>
<dbReference type="InterPro" id="IPR011600">
    <property type="entry name" value="Pept_C14_caspase"/>
</dbReference>
<evidence type="ECO:0000256" key="2">
    <source>
        <dbReference type="ARBA" id="ARBA00004496"/>
    </source>
</evidence>
<evidence type="ECO:0000259" key="19">
    <source>
        <dbReference type="PROSITE" id="PS50207"/>
    </source>
</evidence>
<dbReference type="EC" id="3.4.22.61" evidence="14"/>
<evidence type="ECO:0000256" key="8">
    <source>
        <dbReference type="ARBA" id="ARBA00022737"/>
    </source>
</evidence>
<dbReference type="PROSITE" id="PS50207">
    <property type="entry name" value="CASPASE_P10"/>
    <property type="match status" value="1"/>
</dbReference>
<dbReference type="SMART" id="SM00031">
    <property type="entry name" value="DED"/>
    <property type="match status" value="2"/>
</dbReference>
<dbReference type="InterPro" id="IPR033139">
    <property type="entry name" value="Caspase_cys_AS"/>
</dbReference>
<dbReference type="InterPro" id="IPR016129">
    <property type="entry name" value="Caspase_his_AS"/>
</dbReference>
<feature type="domain" description="Caspase family p20" evidence="20">
    <location>
        <begin position="398"/>
        <end position="522"/>
    </location>
</feature>
<evidence type="ECO:0000256" key="10">
    <source>
        <dbReference type="ARBA" id="ARBA00022807"/>
    </source>
</evidence>
<keyword evidence="11" id="KW-0865">Zymogen</keyword>
<dbReference type="GO" id="GO:0006508">
    <property type="term" value="P:proteolysis"/>
    <property type="evidence" value="ECO:0007669"/>
    <property type="project" value="UniProtKB-KW"/>
</dbReference>
<dbReference type="InterPro" id="IPR002138">
    <property type="entry name" value="Pept_C14_p10"/>
</dbReference>